<feature type="transmembrane region" description="Helical" evidence="6">
    <location>
        <begin position="5"/>
        <end position="26"/>
    </location>
</feature>
<keyword evidence="8" id="KW-1185">Reference proteome</keyword>
<comment type="subcellular location">
    <subcellularLocation>
        <location evidence="1">Membrane</location>
        <topology evidence="1">Multi-pass membrane protein</topology>
    </subcellularLocation>
</comment>
<dbReference type="SMART" id="SM01398">
    <property type="entry name" value="Cornichon"/>
    <property type="match status" value="1"/>
</dbReference>
<evidence type="ECO:0000313" key="7">
    <source>
        <dbReference type="EMBL" id="CDO54271.1"/>
    </source>
</evidence>
<name>A0A0J9XA03_GEOCN</name>
<evidence type="ECO:0000256" key="3">
    <source>
        <dbReference type="ARBA" id="ARBA00022692"/>
    </source>
</evidence>
<keyword evidence="3 6" id="KW-0812">Transmembrane</keyword>
<evidence type="ECO:0000256" key="1">
    <source>
        <dbReference type="ARBA" id="ARBA00004141"/>
    </source>
</evidence>
<dbReference type="PANTHER" id="PTHR12290">
    <property type="entry name" value="CORNICHON-RELATED"/>
    <property type="match status" value="1"/>
</dbReference>
<accession>A0A0J9XA03</accession>
<proteinExistence type="inferred from homology"/>
<dbReference type="GO" id="GO:0016020">
    <property type="term" value="C:membrane"/>
    <property type="evidence" value="ECO:0007669"/>
    <property type="project" value="UniProtKB-SubCell"/>
</dbReference>
<dbReference type="InterPro" id="IPR003377">
    <property type="entry name" value="Cornichon"/>
</dbReference>
<comment type="caution">
    <text evidence="7">The sequence shown here is derived from an EMBL/GenBank/DDBJ whole genome shotgun (WGS) entry which is preliminary data.</text>
</comment>
<dbReference type="OrthoDB" id="434393at2759"/>
<evidence type="ECO:0000256" key="6">
    <source>
        <dbReference type="SAM" id="Phobius"/>
    </source>
</evidence>
<dbReference type="AlphaFoldDB" id="A0A0J9XA03"/>
<keyword evidence="5 6" id="KW-0472">Membrane</keyword>
<evidence type="ECO:0000313" key="8">
    <source>
        <dbReference type="Proteomes" id="UP000242525"/>
    </source>
</evidence>
<dbReference type="EMBL" id="CCBN010000007">
    <property type="protein sequence ID" value="CDO54271.1"/>
    <property type="molecule type" value="Genomic_DNA"/>
</dbReference>
<protein>
    <submittedName>
        <fullName evidence="7">Similar to Saccharomyces cerevisiae YGL054C ERV14 Protein localized to COPII-coated vesicles</fullName>
    </submittedName>
</protein>
<sequence length="135" mass="15801">MHSIILFIFTTILNLASFGIQVYYAVMYSDLEADYINPVDLCAKVNPFIVPEIALHAFTSVLLLPFGAWLTFLVNVPLLYFNYRKMFGQKHKSYKLDPTEIFRTLKGLQTECYVKIGFHLFMLFFYIFKLIFSLD</sequence>
<evidence type="ECO:0000256" key="2">
    <source>
        <dbReference type="ARBA" id="ARBA00010095"/>
    </source>
</evidence>
<keyword evidence="4 6" id="KW-1133">Transmembrane helix</keyword>
<gene>
    <name evidence="7" type="ORF">BN980_GECA07s02034g</name>
</gene>
<dbReference type="Pfam" id="PF03311">
    <property type="entry name" value="Cornichon"/>
    <property type="match status" value="1"/>
</dbReference>
<dbReference type="GO" id="GO:0016192">
    <property type="term" value="P:vesicle-mediated transport"/>
    <property type="evidence" value="ECO:0007669"/>
    <property type="project" value="InterPro"/>
</dbReference>
<evidence type="ECO:0000256" key="4">
    <source>
        <dbReference type="ARBA" id="ARBA00022989"/>
    </source>
</evidence>
<feature type="transmembrane region" description="Helical" evidence="6">
    <location>
        <begin position="53"/>
        <end position="81"/>
    </location>
</feature>
<dbReference type="Proteomes" id="UP000242525">
    <property type="component" value="Unassembled WGS sequence"/>
</dbReference>
<reference evidence="7" key="1">
    <citation type="submission" date="2014-03" db="EMBL/GenBank/DDBJ databases">
        <authorList>
            <person name="Casaregola S."/>
        </authorList>
    </citation>
    <scope>NUCLEOTIDE SEQUENCE [LARGE SCALE GENOMIC DNA]</scope>
    <source>
        <strain evidence="7">CLIB 918</strain>
    </source>
</reference>
<feature type="transmembrane region" description="Helical" evidence="6">
    <location>
        <begin position="112"/>
        <end position="132"/>
    </location>
</feature>
<organism evidence="7 8">
    <name type="scientific">Geotrichum candidum</name>
    <name type="common">Oospora lactis</name>
    <name type="synonym">Dipodascus geotrichum</name>
    <dbReference type="NCBI Taxonomy" id="1173061"/>
    <lineage>
        <taxon>Eukaryota</taxon>
        <taxon>Fungi</taxon>
        <taxon>Dikarya</taxon>
        <taxon>Ascomycota</taxon>
        <taxon>Saccharomycotina</taxon>
        <taxon>Dipodascomycetes</taxon>
        <taxon>Dipodascales</taxon>
        <taxon>Dipodascaceae</taxon>
        <taxon>Geotrichum</taxon>
    </lineage>
</organism>
<evidence type="ECO:0000256" key="5">
    <source>
        <dbReference type="ARBA" id="ARBA00023136"/>
    </source>
</evidence>
<comment type="similarity">
    <text evidence="2">Belongs to the cornichon family.</text>
</comment>
<dbReference type="STRING" id="1173061.A0A0J9XA03"/>